<organism evidence="2 3">
    <name type="scientific">Paenibacillus oryzisoli</name>
    <dbReference type="NCBI Taxonomy" id="1850517"/>
    <lineage>
        <taxon>Bacteria</taxon>
        <taxon>Bacillati</taxon>
        <taxon>Bacillota</taxon>
        <taxon>Bacilli</taxon>
        <taxon>Bacillales</taxon>
        <taxon>Paenibacillaceae</taxon>
        <taxon>Paenibacillus</taxon>
    </lineage>
</organism>
<dbReference type="STRING" id="1850517.A8708_20915"/>
<keyword evidence="1" id="KW-0472">Membrane</keyword>
<dbReference type="EMBL" id="LYPB01000076">
    <property type="protein sequence ID" value="OAS16467.1"/>
    <property type="molecule type" value="Genomic_DNA"/>
</dbReference>
<comment type="caution">
    <text evidence="2">The sequence shown here is derived from an EMBL/GenBank/DDBJ whole genome shotgun (WGS) entry which is preliminary data.</text>
</comment>
<evidence type="ECO:0000256" key="1">
    <source>
        <dbReference type="SAM" id="Phobius"/>
    </source>
</evidence>
<accession>A0A198A5Q6</accession>
<dbReference type="OrthoDB" id="2112909at2"/>
<feature type="transmembrane region" description="Helical" evidence="1">
    <location>
        <begin position="33"/>
        <end position="54"/>
    </location>
</feature>
<proteinExistence type="predicted"/>
<dbReference type="AlphaFoldDB" id="A0A198A5Q6"/>
<keyword evidence="1" id="KW-0812">Transmembrane</keyword>
<evidence type="ECO:0000313" key="3">
    <source>
        <dbReference type="Proteomes" id="UP000078454"/>
    </source>
</evidence>
<keyword evidence="3" id="KW-1185">Reference proteome</keyword>
<name>A0A198A5Q6_9BACL</name>
<protein>
    <submittedName>
        <fullName evidence="2">Uncharacterized protein</fullName>
    </submittedName>
</protein>
<sequence length="69" mass="7922">MASVLTVLALAVGTFWLEAPKLLRQNHKREFIIFTMFLLLASGSYVLLTLEVVLPNPFKIVEWMIGWMI</sequence>
<keyword evidence="1" id="KW-1133">Transmembrane helix</keyword>
<reference evidence="2 3" key="1">
    <citation type="submission" date="2016-05" db="EMBL/GenBank/DDBJ databases">
        <title>Paenibacillus sp. 1ZS3-15 nov., isolated from the rhizosphere soil.</title>
        <authorList>
            <person name="Zhang X.X."/>
            <person name="Zhang J."/>
        </authorList>
    </citation>
    <scope>NUCLEOTIDE SEQUENCE [LARGE SCALE GENOMIC DNA]</scope>
    <source>
        <strain evidence="2 3">1ZS3-15</strain>
    </source>
</reference>
<evidence type="ECO:0000313" key="2">
    <source>
        <dbReference type="EMBL" id="OAS16467.1"/>
    </source>
</evidence>
<dbReference type="RefSeq" id="WP_068667524.1">
    <property type="nucleotide sequence ID" value="NZ_LYPB01000076.1"/>
</dbReference>
<gene>
    <name evidence="2" type="ORF">A8708_20915</name>
</gene>
<dbReference type="Proteomes" id="UP000078454">
    <property type="component" value="Unassembled WGS sequence"/>
</dbReference>